<comment type="caution">
    <text evidence="2">The sequence shown here is derived from an EMBL/GenBank/DDBJ whole genome shotgun (WGS) entry which is preliminary data.</text>
</comment>
<feature type="non-terminal residue" evidence="2">
    <location>
        <position position="46"/>
    </location>
</feature>
<protein>
    <submittedName>
        <fullName evidence="2">Uncharacterized protein</fullName>
    </submittedName>
</protein>
<evidence type="ECO:0000256" key="1">
    <source>
        <dbReference type="SAM" id="Phobius"/>
    </source>
</evidence>
<keyword evidence="1" id="KW-0812">Transmembrane</keyword>
<sequence length="46" mass="5136">MRLGQIILAIELSLIILAVRLNLILIASAIRISLAIMVNFDPRHLN</sequence>
<organism evidence="2 3">
    <name type="scientific">Trifolium medium</name>
    <dbReference type="NCBI Taxonomy" id="97028"/>
    <lineage>
        <taxon>Eukaryota</taxon>
        <taxon>Viridiplantae</taxon>
        <taxon>Streptophyta</taxon>
        <taxon>Embryophyta</taxon>
        <taxon>Tracheophyta</taxon>
        <taxon>Spermatophyta</taxon>
        <taxon>Magnoliopsida</taxon>
        <taxon>eudicotyledons</taxon>
        <taxon>Gunneridae</taxon>
        <taxon>Pentapetalae</taxon>
        <taxon>rosids</taxon>
        <taxon>fabids</taxon>
        <taxon>Fabales</taxon>
        <taxon>Fabaceae</taxon>
        <taxon>Papilionoideae</taxon>
        <taxon>50 kb inversion clade</taxon>
        <taxon>NPAAA clade</taxon>
        <taxon>Hologalegina</taxon>
        <taxon>IRL clade</taxon>
        <taxon>Trifolieae</taxon>
        <taxon>Trifolium</taxon>
    </lineage>
</organism>
<dbReference type="Proteomes" id="UP000265520">
    <property type="component" value="Unassembled WGS sequence"/>
</dbReference>
<keyword evidence="1" id="KW-1133">Transmembrane helix</keyword>
<keyword evidence="3" id="KW-1185">Reference proteome</keyword>
<evidence type="ECO:0000313" key="3">
    <source>
        <dbReference type="Proteomes" id="UP000265520"/>
    </source>
</evidence>
<reference evidence="2 3" key="1">
    <citation type="journal article" date="2018" name="Front. Plant Sci.">
        <title>Red Clover (Trifolium pratense) and Zigzag Clover (T. medium) - A Picture of Genomic Similarities and Differences.</title>
        <authorList>
            <person name="Dluhosova J."/>
            <person name="Istvanek J."/>
            <person name="Nedelnik J."/>
            <person name="Repkova J."/>
        </authorList>
    </citation>
    <scope>NUCLEOTIDE SEQUENCE [LARGE SCALE GENOMIC DNA]</scope>
    <source>
        <strain evidence="3">cv. 10/8</strain>
        <tissue evidence="2">Leaf</tissue>
    </source>
</reference>
<evidence type="ECO:0000313" key="2">
    <source>
        <dbReference type="EMBL" id="MCI96889.1"/>
    </source>
</evidence>
<feature type="transmembrane region" description="Helical" evidence="1">
    <location>
        <begin position="12"/>
        <end position="38"/>
    </location>
</feature>
<proteinExistence type="predicted"/>
<keyword evidence="1" id="KW-0472">Membrane</keyword>
<dbReference type="AlphaFoldDB" id="A0A392WAS4"/>
<dbReference type="EMBL" id="LXQA011427156">
    <property type="protein sequence ID" value="MCI96889.1"/>
    <property type="molecule type" value="Genomic_DNA"/>
</dbReference>
<accession>A0A392WAS4</accession>
<name>A0A392WAS4_9FABA</name>